<evidence type="ECO:0000313" key="2">
    <source>
        <dbReference type="Proteomes" id="UP001172756"/>
    </source>
</evidence>
<comment type="caution">
    <text evidence="1">The sequence shown here is derived from an EMBL/GenBank/DDBJ whole genome shotgun (WGS) entry which is preliminary data.</text>
</comment>
<proteinExistence type="predicted"/>
<dbReference type="AlphaFoldDB" id="A0AB35MFT2"/>
<dbReference type="EMBL" id="JAUHQB010000002">
    <property type="protein sequence ID" value="MDN4482639.1"/>
    <property type="molecule type" value="Genomic_DNA"/>
</dbReference>
<protein>
    <submittedName>
        <fullName evidence="1">Rv3235 family protein</fullName>
    </submittedName>
</protein>
<dbReference type="InterPro" id="IPR045596">
    <property type="entry name" value="DUF6459"/>
</dbReference>
<sequence length="132" mass="14260">MSAEPLGATGRSPVRRDVYGRARAVLGDPSPLACTVTLTAIQVARGGDGIDTLLRWITPELRDALARQHSLSRRAGRRGAPDARIVRARVCRVSRDAAEVSVIAAVGERTHPVAMRLEDWSGRWVVTVLDLG</sequence>
<evidence type="ECO:0000313" key="1">
    <source>
        <dbReference type="EMBL" id="MDN4482639.1"/>
    </source>
</evidence>
<name>A0AB35MFT2_9MICO</name>
<dbReference type="RefSeq" id="WP_301159728.1">
    <property type="nucleotide sequence ID" value="NZ_JAUHQB010000002.1"/>
</dbReference>
<gene>
    <name evidence="1" type="ORF">QQ002_03685</name>
</gene>
<dbReference type="Pfam" id="PF20060">
    <property type="entry name" value="DUF6459"/>
    <property type="match status" value="1"/>
</dbReference>
<dbReference type="Proteomes" id="UP001172756">
    <property type="component" value="Unassembled WGS sequence"/>
</dbReference>
<accession>A0AB35MFT2</accession>
<organism evidence="1 2">
    <name type="scientific">Demequina lignilytica</name>
    <dbReference type="NCBI Taxonomy" id="3051663"/>
    <lineage>
        <taxon>Bacteria</taxon>
        <taxon>Bacillati</taxon>
        <taxon>Actinomycetota</taxon>
        <taxon>Actinomycetes</taxon>
        <taxon>Micrococcales</taxon>
        <taxon>Demequinaceae</taxon>
        <taxon>Demequina</taxon>
    </lineage>
</organism>
<reference evidence="1 2" key="1">
    <citation type="submission" date="2023-06" db="EMBL/GenBank/DDBJ databases">
        <title>SYSU T0a273.</title>
        <authorList>
            <person name="Gao L."/>
            <person name="Fang B.-Z."/>
            <person name="Li W.-J."/>
        </authorList>
    </citation>
    <scope>NUCLEOTIDE SEQUENCE [LARGE SCALE GENOMIC DNA]</scope>
    <source>
        <strain evidence="1 2">SYSU T0a273</strain>
    </source>
</reference>